<keyword evidence="1" id="KW-1133">Transmembrane helix</keyword>
<dbReference type="GO" id="GO:0016301">
    <property type="term" value="F:kinase activity"/>
    <property type="evidence" value="ECO:0007669"/>
    <property type="project" value="UniProtKB-KW"/>
</dbReference>
<dbReference type="InterPro" id="IPR036890">
    <property type="entry name" value="HATPase_C_sf"/>
</dbReference>
<dbReference type="PANTHER" id="PTHR34220">
    <property type="entry name" value="SENSOR HISTIDINE KINASE YPDA"/>
    <property type="match status" value="1"/>
</dbReference>
<protein>
    <submittedName>
        <fullName evidence="3">Histidine kinase</fullName>
    </submittedName>
</protein>
<feature type="transmembrane region" description="Helical" evidence="1">
    <location>
        <begin position="103"/>
        <end position="124"/>
    </location>
</feature>
<feature type="transmembrane region" description="Helical" evidence="1">
    <location>
        <begin position="12"/>
        <end position="32"/>
    </location>
</feature>
<feature type="transmembrane region" description="Helical" evidence="1">
    <location>
        <begin position="70"/>
        <end position="91"/>
    </location>
</feature>
<dbReference type="Pfam" id="PF06580">
    <property type="entry name" value="His_kinase"/>
    <property type="match status" value="1"/>
</dbReference>
<feature type="transmembrane region" description="Helical" evidence="1">
    <location>
        <begin position="223"/>
        <end position="247"/>
    </location>
</feature>
<keyword evidence="3" id="KW-0808">Transferase</keyword>
<dbReference type="RefSeq" id="WP_283343685.1">
    <property type="nucleotide sequence ID" value="NZ_JASHIF010000003.1"/>
</dbReference>
<dbReference type="InterPro" id="IPR050640">
    <property type="entry name" value="Bact_2-comp_sensor_kinase"/>
</dbReference>
<dbReference type="Proteomes" id="UP001236507">
    <property type="component" value="Unassembled WGS sequence"/>
</dbReference>
<evidence type="ECO:0000256" key="1">
    <source>
        <dbReference type="SAM" id="Phobius"/>
    </source>
</evidence>
<keyword evidence="1" id="KW-0472">Membrane</keyword>
<dbReference type="Gene3D" id="3.30.565.10">
    <property type="entry name" value="Histidine kinase-like ATPase, C-terminal domain"/>
    <property type="match status" value="1"/>
</dbReference>
<dbReference type="SUPFAM" id="SSF55874">
    <property type="entry name" value="ATPase domain of HSP90 chaperone/DNA topoisomerase II/histidine kinase"/>
    <property type="match status" value="1"/>
</dbReference>
<dbReference type="PANTHER" id="PTHR34220:SF7">
    <property type="entry name" value="SENSOR HISTIDINE KINASE YPDA"/>
    <property type="match status" value="1"/>
</dbReference>
<evidence type="ECO:0000259" key="2">
    <source>
        <dbReference type="Pfam" id="PF06580"/>
    </source>
</evidence>
<feature type="transmembrane region" description="Helical" evidence="1">
    <location>
        <begin position="293"/>
        <end position="312"/>
    </location>
</feature>
<comment type="caution">
    <text evidence="3">The sequence shown here is derived from an EMBL/GenBank/DDBJ whole genome shotgun (WGS) entry which is preliminary data.</text>
</comment>
<reference evidence="3 4" key="1">
    <citation type="submission" date="2023-05" db="EMBL/GenBank/DDBJ databases">
        <title>Novel species of genus Flectobacillus isolated from stream in China.</title>
        <authorList>
            <person name="Lu H."/>
        </authorList>
    </citation>
    <scope>NUCLEOTIDE SEQUENCE [LARGE SCALE GENOMIC DNA]</scope>
    <source>
        <strain evidence="3 4">KCTC 42575</strain>
    </source>
</reference>
<dbReference type="EMBL" id="JASHIF010000003">
    <property type="protein sequence ID" value="MDI9858486.1"/>
    <property type="molecule type" value="Genomic_DNA"/>
</dbReference>
<organism evidence="3 4">
    <name type="scientific">Flectobacillus roseus</name>
    <dbReference type="NCBI Taxonomy" id="502259"/>
    <lineage>
        <taxon>Bacteria</taxon>
        <taxon>Pseudomonadati</taxon>
        <taxon>Bacteroidota</taxon>
        <taxon>Cytophagia</taxon>
        <taxon>Cytophagales</taxon>
        <taxon>Flectobacillaceae</taxon>
        <taxon>Flectobacillus</taxon>
    </lineage>
</organism>
<evidence type="ECO:0000313" key="4">
    <source>
        <dbReference type="Proteomes" id="UP001236507"/>
    </source>
</evidence>
<feature type="transmembrane region" description="Helical" evidence="1">
    <location>
        <begin position="189"/>
        <end position="217"/>
    </location>
</feature>
<accession>A0ABT6Y4M5</accession>
<proteinExistence type="predicted"/>
<name>A0ABT6Y4M5_9BACT</name>
<keyword evidence="4" id="KW-1185">Reference proteome</keyword>
<sequence>MNPIQKKLRITEWSLALLFTVLYNVVHLTRVIKYFDNEIGKVQNYEYILMDYTSFWDAVREYDTIKYINLPTIIAAVLFFGAWTLLHFFTVPKIVRKEFNTTVILMLAGVLLLTFLSVWSYHFLKLNWRIEKEELNQVSGFATESIYRKWFVFNSFLNACFVLLAYELGMLLVYHLEKKAIEKTDQANVGAYVCVAAIWVLTGIFWVSVGSIGNVVIHPPQPAYWASIAFGAILFHGLAYYGLFPFVLIPQSIKTAKGVLVFIFGGFAYVVFCVVSYAVIYKHIPCETFDLEAVFTLSAGIGYISAVIRSYIDYTRTTLTNQIVHKSTELASLKAQVNPHFLFNALNTLYAVALREKAEDTSTGIQKLGDMMRFMLHDNNQDKISLVKEIEYLENYISLQKLRLDQNFSIDIKVIIQPQEKEIWIAPMLINPLVENAFKHGVSLRNPSWIYITITFDDTYLYCKVHNSMHVRQGLDTEKASGIGLDNLKKRLQMIYPNRHRLDIQSNSHEYFVSLQINYLPFQTQ</sequence>
<feature type="transmembrane region" description="Helical" evidence="1">
    <location>
        <begin position="156"/>
        <end position="177"/>
    </location>
</feature>
<feature type="domain" description="Signal transduction histidine kinase internal region" evidence="2">
    <location>
        <begin position="329"/>
        <end position="407"/>
    </location>
</feature>
<keyword evidence="1" id="KW-0812">Transmembrane</keyword>
<evidence type="ECO:0000313" key="3">
    <source>
        <dbReference type="EMBL" id="MDI9858486.1"/>
    </source>
</evidence>
<feature type="transmembrane region" description="Helical" evidence="1">
    <location>
        <begin position="259"/>
        <end position="281"/>
    </location>
</feature>
<gene>
    <name evidence="3" type="ORF">QM524_04635</name>
</gene>
<dbReference type="InterPro" id="IPR010559">
    <property type="entry name" value="Sig_transdc_His_kin_internal"/>
</dbReference>
<keyword evidence="3" id="KW-0418">Kinase</keyword>